<dbReference type="GeneID" id="42101583"/>
<sequence length="185" mass="20618">MSTNREATFIRRKFTLTEELDAELERMAANNYQGNVSLCLRQAITDHRETLNGHGDLTIRRLTESVAHIEDQINDLEQAVDTAAQHPDRGSTRQTETEGSNIAGTDALSSDARQVLAVLKQTETPLRVADIIERVEMQPVDVRQVLGSLIDQGHVFVKSEDTPRYYLAMIETTPGKQTRDGGASR</sequence>
<organism evidence="2 3">
    <name type="scientific">Natronomonas moolapensis (strain DSM 18674 / CECT 7526 / JCM 14361 / 8.8.11)</name>
    <dbReference type="NCBI Taxonomy" id="268739"/>
    <lineage>
        <taxon>Archaea</taxon>
        <taxon>Methanobacteriati</taxon>
        <taxon>Methanobacteriota</taxon>
        <taxon>Stenosarchaea group</taxon>
        <taxon>Halobacteria</taxon>
        <taxon>Halobacteriales</taxon>
        <taxon>Natronomonadaceae</taxon>
        <taxon>Natronomonas</taxon>
    </lineage>
</organism>
<dbReference type="InterPro" id="IPR036390">
    <property type="entry name" value="WH_DNA-bd_sf"/>
</dbReference>
<feature type="compositionally biased region" description="Polar residues" evidence="1">
    <location>
        <begin position="92"/>
        <end position="106"/>
    </location>
</feature>
<dbReference type="RefSeq" id="WP_015409149.1">
    <property type="nucleotide sequence ID" value="NC_020388.1"/>
</dbReference>
<dbReference type="SUPFAM" id="SSF46785">
    <property type="entry name" value="Winged helix' DNA-binding domain"/>
    <property type="match status" value="1"/>
</dbReference>
<keyword evidence="3" id="KW-1185">Reference proteome</keyword>
<dbReference type="KEGG" id="nmo:Nmlp_2168"/>
<gene>
    <name evidence="2" type="ordered locus">Nmlp_2168</name>
</gene>
<protein>
    <submittedName>
        <fullName evidence="2">Uncharacterized protein</fullName>
    </submittedName>
</protein>
<dbReference type="OrthoDB" id="198866at2157"/>
<dbReference type="EMBL" id="HF582854">
    <property type="protein sequence ID" value="CCQ36347.1"/>
    <property type="molecule type" value="Genomic_DNA"/>
</dbReference>
<feature type="region of interest" description="Disordered" evidence="1">
    <location>
        <begin position="82"/>
        <end position="106"/>
    </location>
</feature>
<name>M1XQC4_NATM8</name>
<dbReference type="AlphaFoldDB" id="M1XQC4"/>
<proteinExistence type="predicted"/>
<evidence type="ECO:0000256" key="1">
    <source>
        <dbReference type="SAM" id="MobiDB-lite"/>
    </source>
</evidence>
<dbReference type="HOGENOM" id="CLU_1458232_0_0_2"/>
<dbReference type="Proteomes" id="UP000011867">
    <property type="component" value="Chromosome"/>
</dbReference>
<evidence type="ECO:0000313" key="2">
    <source>
        <dbReference type="EMBL" id="CCQ36347.1"/>
    </source>
</evidence>
<evidence type="ECO:0000313" key="3">
    <source>
        <dbReference type="Proteomes" id="UP000011867"/>
    </source>
</evidence>
<dbReference type="STRING" id="268739.Nmlp_2168"/>
<accession>M1XQC4</accession>
<reference evidence="2 3" key="1">
    <citation type="journal article" date="2013" name="Genome Announc.">
        <title>Genome of the haloarchaeon Natronomonas moolapensis, a neutrophilic member of a previously haloalkaliphilic genus.</title>
        <authorList>
            <person name="Dyall-Smith M.L."/>
            <person name="Pfeiffer F."/>
            <person name="Oberwinkler T."/>
            <person name="Klee K."/>
            <person name="Rampp M."/>
            <person name="Palm P."/>
            <person name="Gross K."/>
            <person name="Schuster S.C."/>
            <person name="Oesterhelt D."/>
        </authorList>
    </citation>
    <scope>NUCLEOTIDE SEQUENCE [LARGE SCALE GENOMIC DNA]</scope>
    <source>
        <strain evidence="3">DSM 18674 / JCM 14361 / 8.8.11</strain>
    </source>
</reference>